<dbReference type="RefSeq" id="WP_377557060.1">
    <property type="nucleotide sequence ID" value="NZ_JBHUHQ010000021.1"/>
</dbReference>
<organism evidence="2 3">
    <name type="scientific">Ornithinibacillus salinisoli</name>
    <dbReference type="NCBI Taxonomy" id="1848459"/>
    <lineage>
        <taxon>Bacteria</taxon>
        <taxon>Bacillati</taxon>
        <taxon>Bacillota</taxon>
        <taxon>Bacilli</taxon>
        <taxon>Bacillales</taxon>
        <taxon>Bacillaceae</taxon>
        <taxon>Ornithinibacillus</taxon>
    </lineage>
</organism>
<sequence length="329" mass="36939">MKKKKGFKYLLLSMVAIISVSFFGSVPANAGYSDNPNALYYQLSSQVYKVNGYSSGERSIQNQLTGLYGNKFEVIDSFDSLNNPDHPAGELNSGLPGYLNNTGFQAVTVVAERSRKLYIAFAGTNPDSLADLLTSLNIMQNDNPGQLYHAQLYLNYIYNTYPEYRNYKWYFTGHSLGGYIASKTYLDIRSANWLNSGPKFKHGGPVKKTSISGVYTFNALPIPKFQVPSVQWNANKNGVYDSAIKNMYIQNEWLNGVYDMHYTVMDYFGTKGAINTGIPYYSNISYDKHSDSGYGIVRDLVGYYSHAKDWKKSVVDSHGIANFSKWVSN</sequence>
<dbReference type="InterPro" id="IPR029058">
    <property type="entry name" value="AB_hydrolase_fold"/>
</dbReference>
<dbReference type="Gene3D" id="3.40.50.1820">
    <property type="entry name" value="alpha/beta hydrolase"/>
    <property type="match status" value="1"/>
</dbReference>
<evidence type="ECO:0000256" key="1">
    <source>
        <dbReference type="SAM" id="SignalP"/>
    </source>
</evidence>
<evidence type="ECO:0000313" key="2">
    <source>
        <dbReference type="EMBL" id="MFD2046001.1"/>
    </source>
</evidence>
<gene>
    <name evidence="2" type="ORF">ACFSJF_17115</name>
</gene>
<reference evidence="3" key="1">
    <citation type="journal article" date="2019" name="Int. J. Syst. Evol. Microbiol.">
        <title>The Global Catalogue of Microorganisms (GCM) 10K type strain sequencing project: providing services to taxonomists for standard genome sequencing and annotation.</title>
        <authorList>
            <consortium name="The Broad Institute Genomics Platform"/>
            <consortium name="The Broad Institute Genome Sequencing Center for Infectious Disease"/>
            <person name="Wu L."/>
            <person name="Ma J."/>
        </authorList>
    </citation>
    <scope>NUCLEOTIDE SEQUENCE [LARGE SCALE GENOMIC DNA]</scope>
    <source>
        <strain evidence="3">R28</strain>
    </source>
</reference>
<comment type="caution">
    <text evidence="2">The sequence shown here is derived from an EMBL/GenBank/DDBJ whole genome shotgun (WGS) entry which is preliminary data.</text>
</comment>
<accession>A0ABW4W4Q1</accession>
<keyword evidence="3" id="KW-1185">Reference proteome</keyword>
<dbReference type="SUPFAM" id="SSF53474">
    <property type="entry name" value="alpha/beta-Hydrolases"/>
    <property type="match status" value="1"/>
</dbReference>
<keyword evidence="1" id="KW-0732">Signal</keyword>
<proteinExistence type="predicted"/>
<protein>
    <recommendedName>
        <fullName evidence="4">DUF2974 domain-containing protein</fullName>
    </recommendedName>
</protein>
<name>A0ABW4W4Q1_9BACI</name>
<dbReference type="Proteomes" id="UP001597383">
    <property type="component" value="Unassembled WGS sequence"/>
</dbReference>
<dbReference type="EMBL" id="JBHUHQ010000021">
    <property type="protein sequence ID" value="MFD2046001.1"/>
    <property type="molecule type" value="Genomic_DNA"/>
</dbReference>
<evidence type="ECO:0000313" key="3">
    <source>
        <dbReference type="Proteomes" id="UP001597383"/>
    </source>
</evidence>
<feature type="chain" id="PRO_5046715514" description="DUF2974 domain-containing protein" evidence="1">
    <location>
        <begin position="31"/>
        <end position="329"/>
    </location>
</feature>
<evidence type="ECO:0008006" key="4">
    <source>
        <dbReference type="Google" id="ProtNLM"/>
    </source>
</evidence>
<feature type="signal peptide" evidence="1">
    <location>
        <begin position="1"/>
        <end position="30"/>
    </location>
</feature>